<evidence type="ECO:0000256" key="2">
    <source>
        <dbReference type="ARBA" id="ARBA00004670"/>
    </source>
</evidence>
<reference evidence="15" key="2">
    <citation type="submission" date="2023-03" db="EMBL/GenBank/DDBJ databases">
        <authorList>
            <person name="Inwood S.N."/>
            <person name="Skelly J.G."/>
            <person name="Guhlin J."/>
            <person name="Harrop T.W.R."/>
            <person name="Goldson S.G."/>
            <person name="Dearden P.K."/>
        </authorList>
    </citation>
    <scope>NUCLEOTIDE SEQUENCE</scope>
    <source>
        <strain evidence="15">Lincoln</strain>
        <tissue evidence="15">Whole body</tissue>
    </source>
</reference>
<sequence length="614" mass="68700">MSRSETNLESSTVDNHGNGIIGLTMVKSAVPKNRQELLKWNGWGYKDSEFVVNKNSIIEFTGTRYPIGNLQLPYFTEWVQEVLGVDLTKRSPPQSLPTAFPEPILSKEFLDAIEKLEITFSIDGFDRLFRAHGHTLREVVTLKQGSFDRIPDIILWPKCHNDVERIIRICVKYGAACIPFGGGTSVSGAAACPTHERRTIVSLDTSQMNRILWIDRENLVACCEAGIIGQDLERELRAKKLTSGHEPDSYEFSSLGGWVATRASGMKKNTYGNIEDLVVRLRMVTGRTEDPSLTLERGAQVPRMSSGPDFDHVILGSEGTLGVVTEVVIKIRPLPSIVKYGSVVFPNFHSGVDAMREVAKQRCQPSSIRLMDNEQFRFGQALRPEHGWGDKLMQILKQAYVTKIKGFRWDSVCVATLLFEGHDAAEISAQEKKIYNIAKKYGGMAAGDTNGERGYILTFVIAYIRDLGLEFGVLSESFETSVPWSRALALCKNVKSRVSRDCKERGITYWLISCRVTQTYDAGCCIYFYLAFNYFGLHEPIETYEEIEENARAEILACGGSISHHHGVGKMRARFYPEAVGEAGVSLYRATKQHLDPHNVFAAGNLDPKYRAKL</sequence>
<dbReference type="PANTHER" id="PTHR46568:SF1">
    <property type="entry name" value="ALKYLDIHYDROXYACETONEPHOSPHATE SYNTHASE, PEROXISOMAL"/>
    <property type="match status" value="1"/>
</dbReference>
<evidence type="ECO:0000256" key="13">
    <source>
        <dbReference type="RuleBase" id="RU363113"/>
    </source>
</evidence>
<dbReference type="InterPro" id="IPR016164">
    <property type="entry name" value="FAD-linked_Oxase-like_C"/>
</dbReference>
<dbReference type="Gene3D" id="3.30.43.10">
    <property type="entry name" value="Uridine Diphospho-n-acetylenolpyruvylglucosamine Reductase, domain 2"/>
    <property type="match status" value="1"/>
</dbReference>
<comment type="function">
    <text evidence="13">Catalyzes the exchange of an acyl for a long-chain alkyl group and the formation of the ether bond in the biosynthesis of ether phospholipids.</text>
</comment>
<dbReference type="InterPro" id="IPR016169">
    <property type="entry name" value="FAD-bd_PCMH_sub2"/>
</dbReference>
<protein>
    <recommendedName>
        <fullName evidence="5 13">Alkylglycerone-phosphate synthase</fullName>
        <shortName evidence="13">Alkyl-DHAP synthase</shortName>
        <ecNumber evidence="5 13">2.5.1.26</ecNumber>
    </recommendedName>
</protein>
<dbReference type="Gene3D" id="3.30.465.10">
    <property type="match status" value="1"/>
</dbReference>
<organism evidence="15 16">
    <name type="scientific">Microctonus hyperodae</name>
    <name type="common">Parasitoid wasp</name>
    <dbReference type="NCBI Taxonomy" id="165561"/>
    <lineage>
        <taxon>Eukaryota</taxon>
        <taxon>Metazoa</taxon>
        <taxon>Ecdysozoa</taxon>
        <taxon>Arthropoda</taxon>
        <taxon>Hexapoda</taxon>
        <taxon>Insecta</taxon>
        <taxon>Pterygota</taxon>
        <taxon>Neoptera</taxon>
        <taxon>Endopterygota</taxon>
        <taxon>Hymenoptera</taxon>
        <taxon>Apocrita</taxon>
        <taxon>Ichneumonoidea</taxon>
        <taxon>Braconidae</taxon>
        <taxon>Euphorinae</taxon>
        <taxon>Microctonus</taxon>
    </lineage>
</organism>
<comment type="subunit">
    <text evidence="4 13">Homodimer.</text>
</comment>
<evidence type="ECO:0000259" key="14">
    <source>
        <dbReference type="PROSITE" id="PS51387"/>
    </source>
</evidence>
<dbReference type="InterPro" id="IPR016167">
    <property type="entry name" value="FAD-bd_PCMH_sub1"/>
</dbReference>
<comment type="catalytic activity">
    <reaction evidence="13">
        <text>a long chain fatty alcohol + a 1-acylglycerone 3-phosphate = a 1-O-alkylglycerone 3-phosphate + a long-chain fatty acid + H(+)</text>
        <dbReference type="Rhea" id="RHEA:36171"/>
        <dbReference type="ChEBI" id="CHEBI:15378"/>
        <dbReference type="ChEBI" id="CHEBI:17135"/>
        <dbReference type="ChEBI" id="CHEBI:57534"/>
        <dbReference type="ChEBI" id="CHEBI:57560"/>
        <dbReference type="ChEBI" id="CHEBI:73315"/>
        <dbReference type="EC" id="2.5.1.26"/>
    </reaction>
</comment>
<comment type="cofactor">
    <cofactor evidence="11 13">
        <name>FAD</name>
        <dbReference type="ChEBI" id="CHEBI:57692"/>
    </cofactor>
</comment>
<name>A0AA39FEL0_MICHY</name>
<dbReference type="Pfam" id="PF01565">
    <property type="entry name" value="FAD_binding_4"/>
    <property type="match status" value="1"/>
</dbReference>
<feature type="domain" description="FAD-binding PCMH-type" evidence="14">
    <location>
        <begin position="147"/>
        <end position="334"/>
    </location>
</feature>
<gene>
    <name evidence="15" type="ORF">PV327_001968</name>
</gene>
<evidence type="ECO:0000256" key="5">
    <source>
        <dbReference type="ARBA" id="ARBA00012385"/>
    </source>
</evidence>
<dbReference type="GO" id="GO:0008609">
    <property type="term" value="F:alkylglycerone-phosphate synthase activity"/>
    <property type="evidence" value="ECO:0007669"/>
    <property type="project" value="UniProtKB-EC"/>
</dbReference>
<dbReference type="SUPFAM" id="SSF55103">
    <property type="entry name" value="FAD-linked oxidases, C-terminal domain"/>
    <property type="match status" value="1"/>
</dbReference>
<dbReference type="AlphaFoldDB" id="A0AA39FEL0"/>
<evidence type="ECO:0000256" key="10">
    <source>
        <dbReference type="PIRSR" id="PIRSR625650-2"/>
    </source>
</evidence>
<dbReference type="GO" id="GO:0008610">
    <property type="term" value="P:lipid biosynthetic process"/>
    <property type="evidence" value="ECO:0007669"/>
    <property type="project" value="InterPro"/>
</dbReference>
<evidence type="ECO:0000256" key="7">
    <source>
        <dbReference type="ARBA" id="ARBA00022827"/>
    </source>
</evidence>
<evidence type="ECO:0000256" key="8">
    <source>
        <dbReference type="ARBA" id="ARBA00023140"/>
    </source>
</evidence>
<dbReference type="PANTHER" id="PTHR46568">
    <property type="entry name" value="ALKYLDIHYDROXYACETONEPHOSPHATE SYNTHASE, PEROXISOMAL"/>
    <property type="match status" value="1"/>
</dbReference>
<dbReference type="InterPro" id="IPR006094">
    <property type="entry name" value="Oxid_FAD_bind_N"/>
</dbReference>
<feature type="binding site" evidence="10">
    <location>
        <position position="465"/>
    </location>
    <ligand>
        <name>substrate</name>
    </ligand>
</feature>
<feature type="binding site" evidence="11">
    <location>
        <begin position="179"/>
        <end position="185"/>
    </location>
    <ligand>
        <name>FAD</name>
        <dbReference type="ChEBI" id="CHEBI:57692"/>
    </ligand>
</feature>
<dbReference type="PROSITE" id="PS51387">
    <property type="entry name" value="FAD_PCMH"/>
    <property type="match status" value="1"/>
</dbReference>
<dbReference type="SUPFAM" id="SSF56176">
    <property type="entry name" value="FAD-binding/transporter-associated domain-like"/>
    <property type="match status" value="1"/>
</dbReference>
<feature type="binding site" evidence="11">
    <location>
        <begin position="261"/>
        <end position="264"/>
    </location>
    <ligand>
        <name>FAD</name>
        <dbReference type="ChEBI" id="CHEBI:57692"/>
    </ligand>
</feature>
<evidence type="ECO:0000256" key="6">
    <source>
        <dbReference type="ARBA" id="ARBA00022630"/>
    </source>
</evidence>
<dbReference type="Pfam" id="PF02913">
    <property type="entry name" value="FAD-oxidase_C"/>
    <property type="match status" value="1"/>
</dbReference>
<keyword evidence="13" id="KW-0808">Transferase</keyword>
<feature type="active site" description="Proton donor/acceptor" evidence="9">
    <location>
        <position position="527"/>
    </location>
</feature>
<dbReference type="GO" id="GO:0071949">
    <property type="term" value="F:FAD binding"/>
    <property type="evidence" value="ECO:0007669"/>
    <property type="project" value="InterPro"/>
</dbReference>
<dbReference type="EC" id="2.5.1.26" evidence="5 13"/>
<dbReference type="Gene3D" id="3.30.300.330">
    <property type="match status" value="1"/>
</dbReference>
<dbReference type="InterPro" id="IPR016166">
    <property type="entry name" value="FAD-bd_PCMH"/>
</dbReference>
<keyword evidence="6 13" id="KW-0285">Flavoprotein</keyword>
<dbReference type="InterPro" id="IPR016171">
    <property type="entry name" value="Vanillyl_alc_oxidase_C-sub2"/>
</dbReference>
<dbReference type="Gene3D" id="1.10.45.10">
    <property type="entry name" value="Vanillyl-alcohol Oxidase, Chain A, domain 4"/>
    <property type="match status" value="1"/>
</dbReference>
<keyword evidence="8 13" id="KW-0576">Peroxisome</keyword>
<proteinExistence type="inferred from homology"/>
<keyword evidence="13" id="KW-0444">Lipid biosynthesis</keyword>
<dbReference type="Gene3D" id="3.30.70.3450">
    <property type="match status" value="1"/>
</dbReference>
<dbReference type="Gene3D" id="3.30.160.650">
    <property type="match status" value="1"/>
</dbReference>
<dbReference type="EMBL" id="JAQQBR010001831">
    <property type="protein sequence ID" value="KAK0168137.1"/>
    <property type="molecule type" value="Genomic_DNA"/>
</dbReference>
<evidence type="ECO:0000256" key="1">
    <source>
        <dbReference type="ARBA" id="ARBA00004275"/>
    </source>
</evidence>
<dbReference type="InterPro" id="IPR025650">
    <property type="entry name" value="Alkyl-DHAP_Synthase"/>
</dbReference>
<keyword evidence="16" id="KW-1185">Reference proteome</keyword>
<evidence type="ECO:0000256" key="9">
    <source>
        <dbReference type="PIRSR" id="PIRSR625650-1"/>
    </source>
</evidence>
<comment type="subcellular location">
    <subcellularLocation>
        <location evidence="1 13">Peroxisome</location>
    </subcellularLocation>
</comment>
<accession>A0AA39FEL0</accession>
<comment type="similarity">
    <text evidence="3 13">Belongs to the FAD-binding oxidoreductase/transferase type 4 family.</text>
</comment>
<dbReference type="InterPro" id="IPR036318">
    <property type="entry name" value="FAD-bd_PCMH-like_sf"/>
</dbReference>
<evidence type="ECO:0000256" key="4">
    <source>
        <dbReference type="ARBA" id="ARBA00011738"/>
    </source>
</evidence>
<feature type="binding site" evidence="11">
    <location>
        <begin position="318"/>
        <end position="324"/>
    </location>
    <ligand>
        <name>FAD</name>
        <dbReference type="ChEBI" id="CHEBI:57692"/>
    </ligand>
</feature>
<dbReference type="GO" id="GO:0005777">
    <property type="term" value="C:peroxisome"/>
    <property type="evidence" value="ECO:0007669"/>
    <property type="project" value="UniProtKB-SubCell"/>
</dbReference>
<keyword evidence="13" id="KW-0443">Lipid metabolism</keyword>
<reference evidence="15" key="1">
    <citation type="journal article" date="2023" name="bioRxiv">
        <title>Scaffold-level genome assemblies of two parasitoid biocontrol wasps reveal the parthenogenesis mechanism and an associated novel virus.</title>
        <authorList>
            <person name="Inwood S."/>
            <person name="Skelly J."/>
            <person name="Guhlin J."/>
            <person name="Harrop T."/>
            <person name="Goldson S."/>
            <person name="Dearden P."/>
        </authorList>
    </citation>
    <scope>NUCLEOTIDE SEQUENCE</scope>
    <source>
        <strain evidence="15">Lincoln</strain>
        <tissue evidence="15">Whole body</tissue>
    </source>
</reference>
<dbReference type="InterPro" id="IPR004113">
    <property type="entry name" value="FAD-bd_oxidored_4_C"/>
</dbReference>
<evidence type="ECO:0000256" key="12">
    <source>
        <dbReference type="PIRSR" id="PIRSR625650-4"/>
    </source>
</evidence>
<evidence type="ECO:0000313" key="16">
    <source>
        <dbReference type="Proteomes" id="UP001168972"/>
    </source>
</evidence>
<comment type="caution">
    <text evidence="15">The sequence shown here is derived from an EMBL/GenBank/DDBJ whole genome shotgun (WGS) entry which is preliminary data.</text>
</comment>
<feature type="site" description="Important for enzyme activity" evidence="12">
    <location>
        <position position="369"/>
    </location>
</feature>
<evidence type="ECO:0000313" key="15">
    <source>
        <dbReference type="EMBL" id="KAK0168137.1"/>
    </source>
</evidence>
<evidence type="ECO:0000256" key="11">
    <source>
        <dbReference type="PIRSR" id="PIRSR625650-3"/>
    </source>
</evidence>
<keyword evidence="7 11" id="KW-0274">FAD</keyword>
<comment type="pathway">
    <text evidence="2 13">Glycerolipid metabolism; ether lipid biosynthesis.</text>
</comment>
<evidence type="ECO:0000256" key="3">
    <source>
        <dbReference type="ARBA" id="ARBA00008000"/>
    </source>
</evidence>
<dbReference type="Proteomes" id="UP001168972">
    <property type="component" value="Unassembled WGS sequence"/>
</dbReference>